<feature type="domain" description="Histidine kinase" evidence="7">
    <location>
        <begin position="1099"/>
        <end position="1356"/>
    </location>
</feature>
<dbReference type="Pfam" id="PF13426">
    <property type="entry name" value="PAS_9"/>
    <property type="match status" value="1"/>
</dbReference>
<dbReference type="CDD" id="cd00130">
    <property type="entry name" value="PAS"/>
    <property type="match status" value="5"/>
</dbReference>
<dbReference type="RefSeq" id="WP_124154217.1">
    <property type="nucleotide sequence ID" value="NZ_CAWOLW010000002.1"/>
</dbReference>
<dbReference type="PANTHER" id="PTHR43304:SF1">
    <property type="entry name" value="PAC DOMAIN-CONTAINING PROTEIN"/>
    <property type="match status" value="1"/>
</dbReference>
<dbReference type="Pfam" id="PF00512">
    <property type="entry name" value="HisKA"/>
    <property type="match status" value="1"/>
</dbReference>
<protein>
    <recommendedName>
        <fullName evidence="2">histidine kinase</fullName>
        <ecNumber evidence="2">2.7.13.3</ecNumber>
    </recommendedName>
</protein>
<keyword evidence="3" id="KW-0597">Phosphoprotein</keyword>
<feature type="domain" description="PAS" evidence="8">
    <location>
        <begin position="395"/>
        <end position="467"/>
    </location>
</feature>
<dbReference type="PROSITE" id="PS50109">
    <property type="entry name" value="HIS_KIN"/>
    <property type="match status" value="1"/>
</dbReference>
<dbReference type="InterPro" id="IPR005467">
    <property type="entry name" value="His_kinase_dom"/>
</dbReference>
<keyword evidence="11" id="KW-1185">Reference proteome</keyword>
<dbReference type="NCBIfam" id="TIGR00229">
    <property type="entry name" value="sensory_box"/>
    <property type="match status" value="6"/>
</dbReference>
<evidence type="ECO:0000256" key="6">
    <source>
        <dbReference type="ARBA" id="ARBA00023012"/>
    </source>
</evidence>
<dbReference type="SUPFAM" id="SSF47384">
    <property type="entry name" value="Homodimeric domain of signal transducing histidine kinase"/>
    <property type="match status" value="1"/>
</dbReference>
<dbReference type="InterPro" id="IPR052162">
    <property type="entry name" value="Sensor_kinase/Photoreceptor"/>
</dbReference>
<dbReference type="SUPFAM" id="SSF55781">
    <property type="entry name" value="GAF domain-like"/>
    <property type="match status" value="1"/>
</dbReference>
<dbReference type="InterPro" id="IPR013656">
    <property type="entry name" value="PAS_4"/>
</dbReference>
<evidence type="ECO:0000259" key="9">
    <source>
        <dbReference type="PROSITE" id="PS50113"/>
    </source>
</evidence>
<dbReference type="InterPro" id="IPR000014">
    <property type="entry name" value="PAS"/>
</dbReference>
<dbReference type="SUPFAM" id="SSF55874">
    <property type="entry name" value="ATPase domain of HSP90 chaperone/DNA topoisomerase II/histidine kinase"/>
    <property type="match status" value="1"/>
</dbReference>
<evidence type="ECO:0000256" key="4">
    <source>
        <dbReference type="ARBA" id="ARBA00022679"/>
    </source>
</evidence>
<dbReference type="EC" id="2.7.13.3" evidence="2"/>
<evidence type="ECO:0000259" key="7">
    <source>
        <dbReference type="PROSITE" id="PS50109"/>
    </source>
</evidence>
<dbReference type="Pfam" id="PF02518">
    <property type="entry name" value="HATPase_c"/>
    <property type="match status" value="1"/>
</dbReference>
<dbReference type="InterPro" id="IPR001610">
    <property type="entry name" value="PAC"/>
</dbReference>
<keyword evidence="6" id="KW-0902">Two-component regulatory system</keyword>
<dbReference type="Proteomes" id="UP000269154">
    <property type="component" value="Unassembled WGS sequence"/>
</dbReference>
<dbReference type="SUPFAM" id="SSF55785">
    <property type="entry name" value="PYP-like sensor domain (PAS domain)"/>
    <property type="match status" value="7"/>
</dbReference>
<dbReference type="PRINTS" id="PR00344">
    <property type="entry name" value="BCTRLSENSOR"/>
</dbReference>
<reference evidence="10 11" key="1">
    <citation type="journal article" date="2018" name="ACS Chem. Biol.">
        <title>Ketoreductase domain dysfunction expands chemodiversity: malyngamide biosynthesis in the cyanobacterium Okeania hirsuta.</title>
        <authorList>
            <person name="Moss N.A."/>
            <person name="Leao T."/>
            <person name="Rankin M."/>
            <person name="McCullough T.M."/>
            <person name="Qu P."/>
            <person name="Korobeynikov A."/>
            <person name="Smith J.L."/>
            <person name="Gerwick L."/>
            <person name="Gerwick W.H."/>
        </authorList>
    </citation>
    <scope>NUCLEOTIDE SEQUENCE [LARGE SCALE GENOMIC DNA]</scope>
    <source>
        <strain evidence="10 11">PAB10Feb10-1</strain>
    </source>
</reference>
<feature type="domain" description="PAC" evidence="9">
    <location>
        <begin position="86"/>
        <end position="137"/>
    </location>
</feature>
<dbReference type="OrthoDB" id="433918at2"/>
<dbReference type="PANTHER" id="PTHR43304">
    <property type="entry name" value="PHYTOCHROME-LIKE PROTEIN CPH1"/>
    <property type="match status" value="1"/>
</dbReference>
<feature type="domain" description="PAS" evidence="8">
    <location>
        <begin position="769"/>
        <end position="839"/>
    </location>
</feature>
<feature type="domain" description="PAC" evidence="9">
    <location>
        <begin position="343"/>
        <end position="394"/>
    </location>
</feature>
<evidence type="ECO:0000256" key="5">
    <source>
        <dbReference type="ARBA" id="ARBA00022777"/>
    </source>
</evidence>
<sequence length="1360" mass="155658">MKSDVNSLCTCQKQLVDLQNENAIIQERLYQLEQILDILPENLICQDLTNQEIFYSNRAFQQLSNENQTEILKFSRETNHRHPVEKTTQLKLNDHTEERYLAIHQIPLRNSQGKISYLVTFSQDITELKQVQKSQQLLYSIINSLPQMIFWKDRNSVFLGCNRYAAQICGFSSPTEIIGKTDYDLPSTKEESEWYRECDFRIMETNTPEFNMTETQHRPDGSQAWIDTNKIPLHDQEGNVTGIVVSIEDITEKKHTAAQLQEVTDRWQRIAASTPGLFYQYYQSPTDPIGKFTFLSDGCDDIYEVEPEVALQDNSMLWELVHPDDLLTVQQSVTQAFKLEAIWQTEYRITTPSGKLKWLQATAMPCKQKDGNVYWDGIILDTTELKKTEVALRQSKKKLRYFFEKSPLAAIELDADFRVVDWNHTAEKIFGYSKAEVFGKSTSEFNLVPPSAQDDVAQVIQQLLAGTGGTFNINENITKTGKIIICEWHNFAFYDDAHQLISLFSMAHDVTERQKIQSELVEQRQLLRTIVDTLPQAIFWKDCNSIYKGCNSTFIREINHQSCEEIVGNTDYNFALSEEKARLEQQSDQEIMLSGKPQMHLVEQRQLPNGNLVWLDTCKVPLVDEKGRIFGILGTYADITERKRVEEQLKQQMMAIEAAIDGIAILVDGEHYSYINHAHVQILGYDNPEELLGKSWQILYEQEQIERIKKEAFPIISQQGFWRGECVAKRKDGTKFFQEIALTMTDVGLICICRDISDRKQAEAKIKESYNLLNGVINSTTDLIFAKNLQGEFLLVNTAFANSFNKSVEDILGKDDTAILPLEVVREVRDNDRQTINSGISKDYEEIVPIQGQLRIFLTTKTPFQDAEGNIIGIVGMTRDITELKGTEQKLREKAQREQLFNQIISQIRQSLDIETILNTTLNRVRELMQTDRCLFSWYCTDAEEPYWYSSNVSQIPGLPDIPDKYPASILGSINQKALHLEVIKVVDNDLEPDRIFRKLLKSIGIQSFLSVPFQKTSGQIGALVCHNHTQISHWSDTEISLLKAVVEQLDIALTQAELYNQSRSKTRELETTLKKLKRTQTQMIQNEKMSSLGQLVAGVAHEINNPVSFIYGNLSHAKEYTQNLFNLIDLYQTHYPNPHPEIQEEIEAIELEFLQEDLPKLFNSMKVGANRIEDIVKSLRNFSRLDESGHKKANLHEGIDSTLTILYNRINRRHNLPAIEIVKNYGNLPEVECYPGELNQVFINIISNAIDAIEEKDAKRTTEQIKLEPSLIEISTKVVGKFVQICIRDNGPGIPPEVKERLFDPFFTTKEVGKGTGLGLSISYEIVVEKHSGSLKCNSNPGKGTEFVMKIPMKLIPFQ</sequence>
<dbReference type="InterPro" id="IPR000700">
    <property type="entry name" value="PAS-assoc_C"/>
</dbReference>
<accession>A0A3N6QT23</accession>
<evidence type="ECO:0000313" key="11">
    <source>
        <dbReference type="Proteomes" id="UP000269154"/>
    </source>
</evidence>
<dbReference type="InterPro" id="IPR013655">
    <property type="entry name" value="PAS_fold_3"/>
</dbReference>
<dbReference type="InterPro" id="IPR003594">
    <property type="entry name" value="HATPase_dom"/>
</dbReference>
<feature type="domain" description="PAC" evidence="9">
    <location>
        <begin position="840"/>
        <end position="893"/>
    </location>
</feature>
<dbReference type="InterPro" id="IPR036890">
    <property type="entry name" value="HATPase_C_sf"/>
</dbReference>
<comment type="caution">
    <text evidence="10">The sequence shown here is derived from an EMBL/GenBank/DDBJ whole genome shotgun (WGS) entry which is preliminary data.</text>
</comment>
<dbReference type="EMBL" id="RCBY01000010">
    <property type="protein sequence ID" value="RQH54539.1"/>
    <property type="molecule type" value="Genomic_DNA"/>
</dbReference>
<dbReference type="InterPro" id="IPR036097">
    <property type="entry name" value="HisK_dim/P_sf"/>
</dbReference>
<dbReference type="InterPro" id="IPR003661">
    <property type="entry name" value="HisK_dim/P_dom"/>
</dbReference>
<keyword evidence="4" id="KW-0808">Transferase</keyword>
<evidence type="ECO:0000256" key="2">
    <source>
        <dbReference type="ARBA" id="ARBA00012438"/>
    </source>
</evidence>
<dbReference type="Gene3D" id="3.30.450.20">
    <property type="entry name" value="PAS domain"/>
    <property type="match status" value="7"/>
</dbReference>
<evidence type="ECO:0000256" key="1">
    <source>
        <dbReference type="ARBA" id="ARBA00000085"/>
    </source>
</evidence>
<dbReference type="Gene3D" id="3.30.450.40">
    <property type="match status" value="1"/>
</dbReference>
<dbReference type="Pfam" id="PF08447">
    <property type="entry name" value="PAS_3"/>
    <property type="match status" value="1"/>
</dbReference>
<evidence type="ECO:0000313" key="10">
    <source>
        <dbReference type="EMBL" id="RQH54539.1"/>
    </source>
</evidence>
<evidence type="ECO:0000259" key="8">
    <source>
        <dbReference type="PROSITE" id="PS50112"/>
    </source>
</evidence>
<name>A0A3N6QT23_9CYAN</name>
<dbReference type="Pfam" id="PF01590">
    <property type="entry name" value="GAF"/>
    <property type="match status" value="1"/>
</dbReference>
<dbReference type="Pfam" id="PF08448">
    <property type="entry name" value="PAS_4"/>
    <property type="match status" value="4"/>
</dbReference>
<feature type="domain" description="PAC" evidence="9">
    <location>
        <begin position="595"/>
        <end position="651"/>
    </location>
</feature>
<dbReference type="InterPro" id="IPR029016">
    <property type="entry name" value="GAF-like_dom_sf"/>
</dbReference>
<keyword evidence="5" id="KW-0418">Kinase</keyword>
<dbReference type="Gene3D" id="3.30.565.10">
    <property type="entry name" value="Histidine kinase-like ATPase, C-terminal domain"/>
    <property type="match status" value="1"/>
</dbReference>
<dbReference type="PROSITE" id="PS50113">
    <property type="entry name" value="PAC"/>
    <property type="match status" value="5"/>
</dbReference>
<proteinExistence type="predicted"/>
<organism evidence="10 11">
    <name type="scientific">Okeania hirsuta</name>
    <dbReference type="NCBI Taxonomy" id="1458930"/>
    <lineage>
        <taxon>Bacteria</taxon>
        <taxon>Bacillati</taxon>
        <taxon>Cyanobacteriota</taxon>
        <taxon>Cyanophyceae</taxon>
        <taxon>Oscillatoriophycideae</taxon>
        <taxon>Oscillatoriales</taxon>
        <taxon>Microcoleaceae</taxon>
        <taxon>Okeania</taxon>
    </lineage>
</organism>
<dbReference type="SMART" id="SM00086">
    <property type="entry name" value="PAC"/>
    <property type="match status" value="7"/>
</dbReference>
<dbReference type="SMART" id="SM00387">
    <property type="entry name" value="HATPase_c"/>
    <property type="match status" value="1"/>
</dbReference>
<dbReference type="InterPro" id="IPR004358">
    <property type="entry name" value="Sig_transdc_His_kin-like_C"/>
</dbReference>
<dbReference type="Gene3D" id="1.10.287.130">
    <property type="match status" value="1"/>
</dbReference>
<gene>
    <name evidence="10" type="ORF">D5R40_03195</name>
</gene>
<dbReference type="GO" id="GO:0000155">
    <property type="term" value="F:phosphorelay sensor kinase activity"/>
    <property type="evidence" value="ECO:0007669"/>
    <property type="project" value="InterPro"/>
</dbReference>
<feature type="domain" description="PAC" evidence="9">
    <location>
        <begin position="206"/>
        <end position="262"/>
    </location>
</feature>
<dbReference type="InterPro" id="IPR035965">
    <property type="entry name" value="PAS-like_dom_sf"/>
</dbReference>
<dbReference type="PROSITE" id="PS50112">
    <property type="entry name" value="PAS"/>
    <property type="match status" value="2"/>
</dbReference>
<dbReference type="SMART" id="SM00065">
    <property type="entry name" value="GAF"/>
    <property type="match status" value="1"/>
</dbReference>
<dbReference type="InterPro" id="IPR003018">
    <property type="entry name" value="GAF"/>
</dbReference>
<dbReference type="SMART" id="SM00091">
    <property type="entry name" value="PAS"/>
    <property type="match status" value="7"/>
</dbReference>
<evidence type="ECO:0000256" key="3">
    <source>
        <dbReference type="ARBA" id="ARBA00022553"/>
    </source>
</evidence>
<dbReference type="SMART" id="SM00388">
    <property type="entry name" value="HisKA"/>
    <property type="match status" value="1"/>
</dbReference>
<comment type="catalytic activity">
    <reaction evidence="1">
        <text>ATP + protein L-histidine = ADP + protein N-phospho-L-histidine.</text>
        <dbReference type="EC" id="2.7.13.3"/>
    </reaction>
</comment>
<dbReference type="CDD" id="cd00082">
    <property type="entry name" value="HisKA"/>
    <property type="match status" value="1"/>
</dbReference>